<dbReference type="InterPro" id="IPR016181">
    <property type="entry name" value="Acyl_CoA_acyltransferase"/>
</dbReference>
<reference evidence="1" key="1">
    <citation type="journal article" date="2014" name="Front. Microbiol.">
        <title>High frequency of phylogenetically diverse reductive dehalogenase-homologous genes in deep subseafloor sedimentary metagenomes.</title>
        <authorList>
            <person name="Kawai M."/>
            <person name="Futagami T."/>
            <person name="Toyoda A."/>
            <person name="Takaki Y."/>
            <person name="Nishi S."/>
            <person name="Hori S."/>
            <person name="Arai W."/>
            <person name="Tsubouchi T."/>
            <person name="Morono Y."/>
            <person name="Uchiyama I."/>
            <person name="Ito T."/>
            <person name="Fujiyama A."/>
            <person name="Inagaki F."/>
            <person name="Takami H."/>
        </authorList>
    </citation>
    <scope>NUCLEOTIDE SEQUENCE</scope>
    <source>
        <strain evidence="1">Expedition CK06-06</strain>
    </source>
</reference>
<dbReference type="EMBL" id="BART01000777">
    <property type="protein sequence ID" value="GAG56190.1"/>
    <property type="molecule type" value="Genomic_DNA"/>
</dbReference>
<gene>
    <name evidence="1" type="ORF">S01H4_03235</name>
</gene>
<feature type="non-terminal residue" evidence="1">
    <location>
        <position position="1"/>
    </location>
</feature>
<proteinExistence type="predicted"/>
<accession>X0YJM1</accession>
<name>X0YJM1_9ZZZZ</name>
<protein>
    <recommendedName>
        <fullName evidence="2">N-acetyltransferase domain-containing protein</fullName>
    </recommendedName>
</protein>
<comment type="caution">
    <text evidence="1">The sequence shown here is derived from an EMBL/GenBank/DDBJ whole genome shotgun (WGS) entry which is preliminary data.</text>
</comment>
<evidence type="ECO:0008006" key="2">
    <source>
        <dbReference type="Google" id="ProtNLM"/>
    </source>
</evidence>
<organism evidence="1">
    <name type="scientific">marine sediment metagenome</name>
    <dbReference type="NCBI Taxonomy" id="412755"/>
    <lineage>
        <taxon>unclassified sequences</taxon>
        <taxon>metagenomes</taxon>
        <taxon>ecological metagenomes</taxon>
    </lineage>
</organism>
<sequence length="107" mass="12934">SKIDDHKQSAFLGIYIGENEYKGRGLGKYIRFQIMKIFFEEMKFKTLYAAVLSSNFVNLSSMKNFKYLELKRIPFNNNIEIIIFQLTLNEWLKWKEYFKNECIIKDR</sequence>
<dbReference type="AlphaFoldDB" id="X0YJM1"/>
<dbReference type="Gene3D" id="3.40.630.30">
    <property type="match status" value="1"/>
</dbReference>
<dbReference type="SUPFAM" id="SSF55729">
    <property type="entry name" value="Acyl-CoA N-acyltransferases (Nat)"/>
    <property type="match status" value="1"/>
</dbReference>
<evidence type="ECO:0000313" key="1">
    <source>
        <dbReference type="EMBL" id="GAG56190.1"/>
    </source>
</evidence>